<protein>
    <submittedName>
        <fullName evidence="3">Putative secreted protein</fullName>
    </submittedName>
</protein>
<feature type="signal peptide" evidence="2">
    <location>
        <begin position="1"/>
        <end position="18"/>
    </location>
</feature>
<dbReference type="EMBL" id="GBBK01005342">
    <property type="protein sequence ID" value="JAC19140.1"/>
    <property type="molecule type" value="mRNA"/>
</dbReference>
<feature type="region of interest" description="Disordered" evidence="1">
    <location>
        <begin position="126"/>
        <end position="158"/>
    </location>
</feature>
<accession>A0A023FCT1</accession>
<organism evidence="3">
    <name type="scientific">Amblyomma cajennense</name>
    <name type="common">Cayenne tick</name>
    <name type="synonym">Acarus cajennensis</name>
    <dbReference type="NCBI Taxonomy" id="34607"/>
    <lineage>
        <taxon>Eukaryota</taxon>
        <taxon>Metazoa</taxon>
        <taxon>Ecdysozoa</taxon>
        <taxon>Arthropoda</taxon>
        <taxon>Chelicerata</taxon>
        <taxon>Arachnida</taxon>
        <taxon>Acari</taxon>
        <taxon>Parasitiformes</taxon>
        <taxon>Ixodida</taxon>
        <taxon>Ixodoidea</taxon>
        <taxon>Ixodidae</taxon>
        <taxon>Amblyomminae</taxon>
        <taxon>Amblyomma</taxon>
    </lineage>
</organism>
<feature type="region of interest" description="Disordered" evidence="1">
    <location>
        <begin position="65"/>
        <end position="112"/>
    </location>
</feature>
<keyword evidence="2" id="KW-0732">Signal</keyword>
<evidence type="ECO:0000313" key="3">
    <source>
        <dbReference type="EMBL" id="JAC19140.1"/>
    </source>
</evidence>
<evidence type="ECO:0000256" key="2">
    <source>
        <dbReference type="SAM" id="SignalP"/>
    </source>
</evidence>
<reference evidence="3" key="1">
    <citation type="submission" date="2014-03" db="EMBL/GenBank/DDBJ databases">
        <title>The sialotranscriptome of Amblyomma triste, Amblyomma parvum and Amblyomma cajennense ticks, uncovered by 454-based RNA-seq.</title>
        <authorList>
            <person name="Garcia G.R."/>
            <person name="Gardinassi L.G."/>
            <person name="Ribeiro J.M."/>
            <person name="Anatriello E."/>
            <person name="Ferreira B.R."/>
            <person name="Moreira H.N."/>
            <person name="Mafra C."/>
            <person name="Olegario M.M."/>
            <person name="Szabo P.J."/>
            <person name="Miranda-Santos I.K."/>
            <person name="Maruyama S.R."/>
        </authorList>
    </citation>
    <scope>NUCLEOTIDE SEQUENCE</scope>
    <source>
        <strain evidence="3">Uberlandia</strain>
        <tissue evidence="3">Salivary glands</tissue>
    </source>
</reference>
<feature type="compositionally biased region" description="Basic and acidic residues" evidence="1">
    <location>
        <begin position="139"/>
        <end position="151"/>
    </location>
</feature>
<evidence type="ECO:0000256" key="1">
    <source>
        <dbReference type="SAM" id="MobiDB-lite"/>
    </source>
</evidence>
<feature type="chain" id="PRO_5001514850" evidence="2">
    <location>
        <begin position="19"/>
        <end position="174"/>
    </location>
</feature>
<proteinExistence type="evidence at transcript level"/>
<name>A0A023FCT1_AMBCJ</name>
<dbReference type="AlphaFoldDB" id="A0A023FCT1"/>
<sequence length="174" mass="19559">MASALFWTLILTVTAAKAFPVFQDTLIANYPWFVGYNPAWHNGYYWAWPQWWQANWRVPQAQGIAPRESPANQPPPQAAMTSQVQGGGERTEVVRSDGGATQEDEQGFPRYGGSCPLSRYGIQYDKLGRKRPRRTRYGGGHEHPSSLDPHDLPPSSIFSDRARDEITRLLAQTA</sequence>